<dbReference type="SUPFAM" id="SSF56176">
    <property type="entry name" value="FAD-binding/transporter-associated domain-like"/>
    <property type="match status" value="1"/>
</dbReference>
<dbReference type="SUPFAM" id="SSF55447">
    <property type="entry name" value="CO dehydrogenase flavoprotein C-terminal domain-like"/>
    <property type="match status" value="1"/>
</dbReference>
<dbReference type="PANTHER" id="PTHR42659:SF2">
    <property type="entry name" value="XANTHINE DEHYDROGENASE SUBUNIT C-RELATED"/>
    <property type="match status" value="1"/>
</dbReference>
<dbReference type="Gene3D" id="3.30.465.10">
    <property type="match status" value="2"/>
</dbReference>
<dbReference type="Gene3D" id="3.30.43.10">
    <property type="entry name" value="Uridine Diphospho-n-acetylenolpyruvylglucosamine Reductase, domain 2"/>
    <property type="match status" value="1"/>
</dbReference>
<protein>
    <submittedName>
        <fullName evidence="5">Xanthine dehydrogenase family protein subunit M</fullName>
    </submittedName>
</protein>
<dbReference type="InterPro" id="IPR016166">
    <property type="entry name" value="FAD-bd_PCMH"/>
</dbReference>
<evidence type="ECO:0000256" key="2">
    <source>
        <dbReference type="ARBA" id="ARBA00022827"/>
    </source>
</evidence>
<feature type="domain" description="FAD-binding PCMH-type" evidence="4">
    <location>
        <begin position="1"/>
        <end position="228"/>
    </location>
</feature>
<accession>A0ABT3ZL30</accession>
<evidence type="ECO:0000313" key="6">
    <source>
        <dbReference type="Proteomes" id="UP001082899"/>
    </source>
</evidence>
<dbReference type="SMART" id="SM01092">
    <property type="entry name" value="CO_deh_flav_C"/>
    <property type="match status" value="1"/>
</dbReference>
<dbReference type="EMBL" id="JAPMXC010000001">
    <property type="protein sequence ID" value="MCY0387246.1"/>
    <property type="molecule type" value="Genomic_DNA"/>
</dbReference>
<evidence type="ECO:0000256" key="1">
    <source>
        <dbReference type="ARBA" id="ARBA00022630"/>
    </source>
</evidence>
<dbReference type="Pfam" id="PF03450">
    <property type="entry name" value="CO_deh_flav_C"/>
    <property type="match status" value="1"/>
</dbReference>
<sequence>MQTFQYMRASDPAQAIAAAAASPTAQQGAKVRFMAGGTTLTDLMKLDVEQPTQVVDINRLGFDKIERHADGTLRIGALVRNADLAQDKTVKHDYPVLSLALLSGASAQLRNMATTSGNLLQRTRCMYFRDTAMACNKRQPGSGCAAIGGANRMLAILGTSDHCIASNPSDMNVALTALGATIVIQGTGGEKQIAIDDFYLLPGNTPERETVLQPGDLITHVVLPAPVTGARSTYLKLRDRASYEFALSSAAVVVAVEGGRIRHARVALGGVGAKPWRSTAAERALVGAAPDEASFTAAADAALAGARPQSENGFKVELAKRCLMQALRTVTA</sequence>
<reference evidence="5" key="1">
    <citation type="submission" date="2022-11" db="EMBL/GenBank/DDBJ databases">
        <title>Robbsia betulipollinis sp. nov., isolated from pollen of birch (Betula pendula).</title>
        <authorList>
            <person name="Shi H."/>
            <person name="Ambika Manirajan B."/>
            <person name="Ratering S."/>
            <person name="Geissler-Plaum R."/>
            <person name="Schnell S."/>
        </authorList>
    </citation>
    <scope>NUCLEOTIDE SEQUENCE</scope>
    <source>
        <strain evidence="5">Bb-Pol-6</strain>
    </source>
</reference>
<proteinExistence type="predicted"/>
<dbReference type="InterPro" id="IPR051312">
    <property type="entry name" value="Diverse_Substr_Oxidored"/>
</dbReference>
<evidence type="ECO:0000313" key="5">
    <source>
        <dbReference type="EMBL" id="MCY0387246.1"/>
    </source>
</evidence>
<dbReference type="InterPro" id="IPR036318">
    <property type="entry name" value="FAD-bd_PCMH-like_sf"/>
</dbReference>
<dbReference type="PANTHER" id="PTHR42659">
    <property type="entry name" value="XANTHINE DEHYDROGENASE SUBUNIT C-RELATED"/>
    <property type="match status" value="1"/>
</dbReference>
<dbReference type="Gene3D" id="3.30.390.50">
    <property type="entry name" value="CO dehydrogenase flavoprotein, C-terminal domain"/>
    <property type="match status" value="1"/>
</dbReference>
<dbReference type="InterPro" id="IPR002346">
    <property type="entry name" value="Mopterin_DH_FAD-bd"/>
</dbReference>
<keyword evidence="1" id="KW-0285">Flavoprotein</keyword>
<dbReference type="InterPro" id="IPR016167">
    <property type="entry name" value="FAD-bd_PCMH_sub1"/>
</dbReference>
<organism evidence="5 6">
    <name type="scientific">Robbsia betulipollinis</name>
    <dbReference type="NCBI Taxonomy" id="2981849"/>
    <lineage>
        <taxon>Bacteria</taxon>
        <taxon>Pseudomonadati</taxon>
        <taxon>Pseudomonadota</taxon>
        <taxon>Betaproteobacteria</taxon>
        <taxon>Burkholderiales</taxon>
        <taxon>Burkholderiaceae</taxon>
        <taxon>Robbsia</taxon>
    </lineage>
</organism>
<keyword evidence="6" id="KW-1185">Reference proteome</keyword>
<dbReference type="InterPro" id="IPR005107">
    <property type="entry name" value="CO_DH_flav_C"/>
</dbReference>
<dbReference type="InterPro" id="IPR036683">
    <property type="entry name" value="CO_DH_flav_C_dom_sf"/>
</dbReference>
<dbReference type="Pfam" id="PF00941">
    <property type="entry name" value="FAD_binding_5"/>
    <property type="match status" value="1"/>
</dbReference>
<evidence type="ECO:0000259" key="4">
    <source>
        <dbReference type="PROSITE" id="PS51387"/>
    </source>
</evidence>
<keyword evidence="2" id="KW-0274">FAD</keyword>
<gene>
    <name evidence="5" type="ORF">OVY01_08365</name>
</gene>
<name>A0ABT3ZL30_9BURK</name>
<comment type="caution">
    <text evidence="5">The sequence shown here is derived from an EMBL/GenBank/DDBJ whole genome shotgun (WGS) entry which is preliminary data.</text>
</comment>
<dbReference type="PROSITE" id="PS51387">
    <property type="entry name" value="FAD_PCMH"/>
    <property type="match status" value="1"/>
</dbReference>
<dbReference type="RefSeq" id="WP_267847001.1">
    <property type="nucleotide sequence ID" value="NZ_JAPMXC010000001.1"/>
</dbReference>
<evidence type="ECO:0000256" key="3">
    <source>
        <dbReference type="ARBA" id="ARBA00023002"/>
    </source>
</evidence>
<dbReference type="InterPro" id="IPR016169">
    <property type="entry name" value="FAD-bd_PCMH_sub2"/>
</dbReference>
<dbReference type="Proteomes" id="UP001082899">
    <property type="component" value="Unassembled WGS sequence"/>
</dbReference>
<keyword evidence="3" id="KW-0560">Oxidoreductase</keyword>